<evidence type="ECO:0000313" key="10">
    <source>
        <dbReference type="Ensembl" id="ENSSRHP00000009125.1"/>
    </source>
</evidence>
<dbReference type="InterPro" id="IPR000697">
    <property type="entry name" value="WH1/EVH1_dom"/>
</dbReference>
<dbReference type="Gene3D" id="2.30.29.30">
    <property type="entry name" value="Pleckstrin-homology domain (PH domain)/Phosphotyrosine-binding domain (PTB)"/>
    <property type="match status" value="1"/>
</dbReference>
<evidence type="ECO:0000256" key="1">
    <source>
        <dbReference type="ARBA" id="ARBA00004360"/>
    </source>
</evidence>
<dbReference type="CDD" id="cd10574">
    <property type="entry name" value="EVH1_SPRED-like"/>
    <property type="match status" value="1"/>
</dbReference>
<accession>A0A673G9I5</accession>
<protein>
    <recommendedName>
        <fullName evidence="7">Sprouty-related, EVH1 domain-containing protein 2</fullName>
    </recommendedName>
</protein>
<keyword evidence="6" id="KW-0968">Cytoplasmic vesicle</keyword>
<reference evidence="10" key="2">
    <citation type="submission" date="2025-09" db="UniProtKB">
        <authorList>
            <consortium name="Ensembl"/>
        </authorList>
    </citation>
    <scope>IDENTIFICATION</scope>
</reference>
<evidence type="ECO:0000259" key="8">
    <source>
        <dbReference type="PROSITE" id="PS50229"/>
    </source>
</evidence>
<feature type="domain" description="KBD" evidence="9">
    <location>
        <begin position="170"/>
        <end position="227"/>
    </location>
</feature>
<evidence type="ECO:0000256" key="5">
    <source>
        <dbReference type="ARBA" id="ARBA00023136"/>
    </source>
</evidence>
<name>A0A673G9I5_9TELE</name>
<dbReference type="GO" id="GO:0030658">
    <property type="term" value="C:transport vesicle membrane"/>
    <property type="evidence" value="ECO:0007669"/>
    <property type="project" value="UniProtKB-SubCell"/>
</dbReference>
<dbReference type="FunFam" id="2.30.29.30:FF:000052">
    <property type="entry name" value="Sprouty-related, EVH1 domain containing 2"/>
    <property type="match status" value="1"/>
</dbReference>
<dbReference type="PROSITE" id="PS51488">
    <property type="entry name" value="KBD"/>
    <property type="match status" value="1"/>
</dbReference>
<sequence>TSQHPCVSPCSDSYIVRVKAVVMTRDESSGGWLAQEGGGLSRVGVCKVVPADLELLGRNGFLIFGERVKDKEVILQCFLKKDLVYTKATPTFHHWRVDNRKCGLSFQSPADARAFDRGVRKAIEDLTEGHFIYTNLAYPYTGVVEHLKCFYTDPFLFLYKHFETVPMFPCSRHVRFHEEEEEEIVRINPRERSWLTGYEDYRHATTATRAKPLRPDATDAYVHLAKSEPPKHDYTYSYPLSGDGHTPRNGKTGIGGGVVTGQPRALTAKWLPRRVEDSRERLRCVYCQNMFSPAENGRGRCQEAPDPVQTCIRRVSFMWCADSLLYHCMSDPEGDYSDPCSCDASEERFCLRWLALLGLSLLAPCMCCYAPLRACYHCGVACHCCGGKHKAAG</sequence>
<dbReference type="PANTHER" id="PTHR11202">
    <property type="entry name" value="SPROUTY-RELATED, EVH1 DOMAIN-CONTAINING PROTEIN FAMILY MEMBER"/>
    <property type="match status" value="1"/>
</dbReference>
<keyword evidence="4" id="KW-0963">Cytoplasm</keyword>
<evidence type="ECO:0000259" key="9">
    <source>
        <dbReference type="PROSITE" id="PS51488"/>
    </source>
</evidence>
<evidence type="ECO:0000256" key="7">
    <source>
        <dbReference type="ARBA" id="ARBA00039299"/>
    </source>
</evidence>
<dbReference type="GO" id="GO:0019901">
    <property type="term" value="F:protein kinase binding"/>
    <property type="evidence" value="ECO:0007669"/>
    <property type="project" value="TreeGrafter"/>
</dbReference>
<evidence type="ECO:0000313" key="11">
    <source>
        <dbReference type="Proteomes" id="UP000472270"/>
    </source>
</evidence>
<gene>
    <name evidence="10" type="primary">LOC107757033</name>
</gene>
<evidence type="ECO:0000256" key="4">
    <source>
        <dbReference type="ARBA" id="ARBA00022490"/>
    </source>
</evidence>
<dbReference type="Pfam" id="PF00568">
    <property type="entry name" value="WH1"/>
    <property type="match status" value="1"/>
</dbReference>
<keyword evidence="11" id="KW-1185">Reference proteome</keyword>
<comment type="subcellular location">
    <subcellularLocation>
        <location evidence="2">Cell membrane</location>
        <topology evidence="2">Peripheral membrane protein</topology>
        <orientation evidence="2">Cytoplasmic side</orientation>
    </subcellularLocation>
    <subcellularLocation>
        <location evidence="1">Cytoplasmic vesicle</location>
        <location evidence="1">Secretory vesicle membrane</location>
        <topology evidence="1">Peripheral membrane protein</topology>
        <orientation evidence="1">Cytoplasmic side</orientation>
    </subcellularLocation>
</comment>
<dbReference type="Proteomes" id="UP000472270">
    <property type="component" value="Unassembled WGS sequence"/>
</dbReference>
<dbReference type="GO" id="GO:0005886">
    <property type="term" value="C:plasma membrane"/>
    <property type="evidence" value="ECO:0007669"/>
    <property type="project" value="UniProtKB-SubCell"/>
</dbReference>
<dbReference type="Ensembl" id="ENSSRHT00000009410.1">
    <property type="protein sequence ID" value="ENSSRHP00000009125.1"/>
    <property type="gene ID" value="ENSSRHG00000005166.1"/>
</dbReference>
<dbReference type="PROSITE" id="PS51227">
    <property type="entry name" value="SPR"/>
    <property type="match status" value="1"/>
</dbReference>
<evidence type="ECO:0000256" key="6">
    <source>
        <dbReference type="ARBA" id="ARBA00023329"/>
    </source>
</evidence>
<dbReference type="AlphaFoldDB" id="A0A673G9I5"/>
<dbReference type="SMART" id="SM00461">
    <property type="entry name" value="WH1"/>
    <property type="match status" value="1"/>
</dbReference>
<dbReference type="InterPro" id="IPR041937">
    <property type="entry name" value="SPRE_EVH1"/>
</dbReference>
<organism evidence="10 11">
    <name type="scientific">Sinocyclocheilus rhinocerous</name>
    <dbReference type="NCBI Taxonomy" id="307959"/>
    <lineage>
        <taxon>Eukaryota</taxon>
        <taxon>Metazoa</taxon>
        <taxon>Chordata</taxon>
        <taxon>Craniata</taxon>
        <taxon>Vertebrata</taxon>
        <taxon>Euteleostomi</taxon>
        <taxon>Actinopterygii</taxon>
        <taxon>Neopterygii</taxon>
        <taxon>Teleostei</taxon>
        <taxon>Ostariophysi</taxon>
        <taxon>Cypriniformes</taxon>
        <taxon>Cyprinidae</taxon>
        <taxon>Cyprininae</taxon>
        <taxon>Sinocyclocheilus</taxon>
    </lineage>
</organism>
<dbReference type="InterPro" id="IPR011993">
    <property type="entry name" value="PH-like_dom_sf"/>
</dbReference>
<evidence type="ECO:0000256" key="3">
    <source>
        <dbReference type="ARBA" id="ARBA00022475"/>
    </source>
</evidence>
<dbReference type="Pfam" id="PF05210">
    <property type="entry name" value="Sprouty"/>
    <property type="match status" value="1"/>
</dbReference>
<dbReference type="GO" id="GO:0043409">
    <property type="term" value="P:negative regulation of MAPK cascade"/>
    <property type="evidence" value="ECO:0007669"/>
    <property type="project" value="TreeGrafter"/>
</dbReference>
<keyword evidence="3" id="KW-1003">Cell membrane</keyword>
<keyword evidence="5" id="KW-0472">Membrane</keyword>
<dbReference type="InterPro" id="IPR023337">
    <property type="entry name" value="KBD"/>
</dbReference>
<dbReference type="PANTHER" id="PTHR11202:SF11">
    <property type="entry name" value="SPROUTY-RELATED, EVH1 DOMAIN-CONTAINING PROTEIN 2"/>
    <property type="match status" value="1"/>
</dbReference>
<dbReference type="InterPro" id="IPR007875">
    <property type="entry name" value="Sprouty"/>
</dbReference>
<proteinExistence type="predicted"/>
<feature type="domain" description="WH1" evidence="8">
    <location>
        <begin position="7"/>
        <end position="126"/>
    </location>
</feature>
<evidence type="ECO:0000256" key="2">
    <source>
        <dbReference type="ARBA" id="ARBA00004413"/>
    </source>
</evidence>
<dbReference type="PROSITE" id="PS50229">
    <property type="entry name" value="WH1"/>
    <property type="match status" value="1"/>
</dbReference>
<dbReference type="SUPFAM" id="SSF50729">
    <property type="entry name" value="PH domain-like"/>
    <property type="match status" value="1"/>
</dbReference>
<reference evidence="10" key="1">
    <citation type="submission" date="2025-08" db="UniProtKB">
        <authorList>
            <consortium name="Ensembl"/>
        </authorList>
    </citation>
    <scope>IDENTIFICATION</scope>
</reference>